<dbReference type="CDD" id="cd00002">
    <property type="entry name" value="YbaK_deacylase"/>
    <property type="match status" value="1"/>
</dbReference>
<comment type="caution">
    <text evidence="6">The sequence shown here is derived from an EMBL/GenBank/DDBJ whole genome shotgun (WGS) entry which is preliminary data.</text>
</comment>
<accession>A0A6I3LMF0</accession>
<dbReference type="Gene3D" id="3.90.960.10">
    <property type="entry name" value="YbaK/aminoacyl-tRNA synthetase-associated domain"/>
    <property type="match status" value="1"/>
</dbReference>
<proteinExistence type="inferred from homology"/>
<dbReference type="RefSeq" id="WP_155091803.1">
    <property type="nucleotide sequence ID" value="NZ_CP102754.1"/>
</dbReference>
<dbReference type="EMBL" id="WMJX01000010">
    <property type="protein sequence ID" value="MTG97761.1"/>
    <property type="molecule type" value="Genomic_DNA"/>
</dbReference>
<name>A0A6I3LMF0_9FLAO</name>
<gene>
    <name evidence="6" type="primary">ybaK</name>
    <name evidence="6" type="ORF">GJV76_06350</name>
</gene>
<dbReference type="GO" id="GO:0002161">
    <property type="term" value="F:aminoacyl-tRNA deacylase activity"/>
    <property type="evidence" value="ECO:0007669"/>
    <property type="project" value="InterPro"/>
</dbReference>
<dbReference type="OrthoDB" id="9809296at2"/>
<dbReference type="AlphaFoldDB" id="A0A6I3LMF0"/>
<evidence type="ECO:0000256" key="3">
    <source>
        <dbReference type="ARBA" id="ARBA00023239"/>
    </source>
</evidence>
<dbReference type="NCBIfam" id="TIGR00011">
    <property type="entry name" value="YbaK_EbsC"/>
    <property type="match status" value="1"/>
</dbReference>
<reference evidence="6 7" key="1">
    <citation type="submission" date="2019-11" db="EMBL/GenBank/DDBJ databases">
        <title>Genome of Strain BIT-d1.</title>
        <authorList>
            <person name="Yang Y."/>
        </authorList>
    </citation>
    <scope>NUCLEOTIDE SEQUENCE [LARGE SCALE GENOMIC DNA]</scope>
    <source>
        <strain evidence="6 7">BIT-d1</strain>
    </source>
</reference>
<dbReference type="GO" id="GO:0016829">
    <property type="term" value="F:lyase activity"/>
    <property type="evidence" value="ECO:0007669"/>
    <property type="project" value="UniProtKB-KW"/>
</dbReference>
<dbReference type="GO" id="GO:0006412">
    <property type="term" value="P:translation"/>
    <property type="evidence" value="ECO:0007669"/>
    <property type="project" value="UniProtKB-KW"/>
</dbReference>
<evidence type="ECO:0000256" key="2">
    <source>
        <dbReference type="ARBA" id="ARBA00022917"/>
    </source>
</evidence>
<dbReference type="PIRSF" id="PIRSF006181">
    <property type="entry name" value="EbsC_YbaK"/>
    <property type="match status" value="1"/>
</dbReference>
<dbReference type="EC" id="4.2.-.-" evidence="4"/>
<keyword evidence="2 4" id="KW-0648">Protein biosynthesis</keyword>
<dbReference type="InterPro" id="IPR036754">
    <property type="entry name" value="YbaK/aa-tRNA-synt-asso_dom_sf"/>
</dbReference>
<evidence type="ECO:0000313" key="6">
    <source>
        <dbReference type="EMBL" id="MTG97761.1"/>
    </source>
</evidence>
<sequence length="163" mass="17785">MSKKEVKGQKTNALRILDSKKIHYDVCEYDVSDGLIDGISVCEKLGLSPHESYKTLVASGKGNTFYVFVVPIEAELDLKKAAALCGEKKIELVAVKDILNITGYIRGGCSPIGMKKNYATFVDEQVKDLEKVYVSGGRKGLTIGIDPMLLVKEVEAQLGDLSK</sequence>
<dbReference type="InterPro" id="IPR007214">
    <property type="entry name" value="YbaK/aa-tRNA-synth-assoc-dom"/>
</dbReference>
<evidence type="ECO:0000259" key="5">
    <source>
        <dbReference type="Pfam" id="PF04073"/>
    </source>
</evidence>
<dbReference type="PANTHER" id="PTHR30411:SF0">
    <property type="entry name" value="CYS-TRNA(PRO)_CYS-TRNA(CYS) DEACYLASE YBAK"/>
    <property type="match status" value="1"/>
</dbReference>
<feature type="domain" description="YbaK/aminoacyl-tRNA synthetase-associated" evidence="5">
    <location>
        <begin position="41"/>
        <end position="148"/>
    </location>
</feature>
<dbReference type="Proteomes" id="UP000438760">
    <property type="component" value="Unassembled WGS sequence"/>
</dbReference>
<keyword evidence="3 4" id="KW-0456">Lyase</keyword>
<dbReference type="Pfam" id="PF04073">
    <property type="entry name" value="tRNA_edit"/>
    <property type="match status" value="1"/>
</dbReference>
<comment type="similarity">
    <text evidence="1 4">Belongs to the prolyl-tRNA editing family. YbaK/EbsC subfamily.</text>
</comment>
<dbReference type="SUPFAM" id="SSF55826">
    <property type="entry name" value="YbaK/ProRS associated domain"/>
    <property type="match status" value="1"/>
</dbReference>
<evidence type="ECO:0000256" key="1">
    <source>
        <dbReference type="ARBA" id="ARBA00009798"/>
    </source>
</evidence>
<dbReference type="PANTHER" id="PTHR30411">
    <property type="entry name" value="CYTOPLASMIC PROTEIN"/>
    <property type="match status" value="1"/>
</dbReference>
<evidence type="ECO:0000256" key="4">
    <source>
        <dbReference type="PIRNR" id="PIRNR006181"/>
    </source>
</evidence>
<evidence type="ECO:0000313" key="7">
    <source>
        <dbReference type="Proteomes" id="UP000438760"/>
    </source>
</evidence>
<protein>
    <recommendedName>
        <fullName evidence="4">Cys-tRNA(Pro)/Cys-tRNA(Cys) deacylase</fullName>
        <ecNumber evidence="4">4.2.-.-</ecNumber>
    </recommendedName>
</protein>
<dbReference type="InterPro" id="IPR004369">
    <property type="entry name" value="Prolyl-tRNA_editing_YbaK/EbsC"/>
</dbReference>
<organism evidence="6 7">
    <name type="scientific">Myroides albus</name>
    <dbReference type="NCBI Taxonomy" id="2562892"/>
    <lineage>
        <taxon>Bacteria</taxon>
        <taxon>Pseudomonadati</taxon>
        <taxon>Bacteroidota</taxon>
        <taxon>Flavobacteriia</taxon>
        <taxon>Flavobacteriales</taxon>
        <taxon>Flavobacteriaceae</taxon>
        <taxon>Myroides</taxon>
    </lineage>
</organism>
<keyword evidence="7" id="KW-1185">Reference proteome</keyword>